<name>A0A081L9H0_9BACI</name>
<dbReference type="InterPro" id="IPR021324">
    <property type="entry name" value="DUF2929"/>
</dbReference>
<keyword evidence="1" id="KW-1133">Transmembrane helix</keyword>
<organism evidence="2 3">
    <name type="scientific">Bacillus zhangzhouensis</name>
    <dbReference type="NCBI Taxonomy" id="1178540"/>
    <lineage>
        <taxon>Bacteria</taxon>
        <taxon>Bacillati</taxon>
        <taxon>Bacillota</taxon>
        <taxon>Bacilli</taxon>
        <taxon>Bacillales</taxon>
        <taxon>Bacillaceae</taxon>
        <taxon>Bacillus</taxon>
    </lineage>
</organism>
<dbReference type="EMBL" id="JOTP01000015">
    <property type="protein sequence ID" value="KEP25896.1"/>
    <property type="molecule type" value="Genomic_DNA"/>
</dbReference>
<dbReference type="Proteomes" id="UP000028091">
    <property type="component" value="Unassembled WGS sequence"/>
</dbReference>
<dbReference type="Pfam" id="PF11151">
    <property type="entry name" value="DUF2929"/>
    <property type="match status" value="1"/>
</dbReference>
<evidence type="ECO:0000256" key="1">
    <source>
        <dbReference type="SAM" id="Phobius"/>
    </source>
</evidence>
<keyword evidence="1" id="KW-0812">Transmembrane</keyword>
<dbReference type="RefSeq" id="WP_034322948.1">
    <property type="nucleotide sequence ID" value="NZ_JALPZN010000039.1"/>
</dbReference>
<feature type="transmembrane region" description="Helical" evidence="1">
    <location>
        <begin position="32"/>
        <end position="52"/>
    </location>
</feature>
<keyword evidence="3" id="KW-1185">Reference proteome</keyword>
<gene>
    <name evidence="2" type="ORF">BA70_05250</name>
</gene>
<dbReference type="AlphaFoldDB" id="A0A081L9H0"/>
<dbReference type="OrthoDB" id="2440739at2"/>
<comment type="caution">
    <text evidence="2">The sequence shown here is derived from an EMBL/GenBank/DDBJ whole genome shotgun (WGS) entry which is preliminary data.</text>
</comment>
<evidence type="ECO:0000313" key="3">
    <source>
        <dbReference type="Proteomes" id="UP000028091"/>
    </source>
</evidence>
<keyword evidence="1" id="KW-0472">Membrane</keyword>
<sequence length="64" mass="7188">MHYIITLIWTFLLTHMAGYIVASMNGAAYDFTLTSILAIVFTVILFIFAEVSPMKETESSTKHS</sequence>
<dbReference type="eggNOG" id="ENOG5033CMT">
    <property type="taxonomic scope" value="Bacteria"/>
</dbReference>
<accession>A0A081L9H0</accession>
<evidence type="ECO:0000313" key="2">
    <source>
        <dbReference type="EMBL" id="KEP25896.1"/>
    </source>
</evidence>
<reference evidence="2 3" key="1">
    <citation type="submission" date="2012-09" db="EMBL/GenBank/DDBJ databases">
        <title>Genome Sequence of Bacillus sp. DW5-4.</title>
        <authorList>
            <person name="Lai Q."/>
            <person name="Liu Y."/>
            <person name="Shao Z."/>
        </authorList>
    </citation>
    <scope>NUCLEOTIDE SEQUENCE [LARGE SCALE GENOMIC DNA]</scope>
    <source>
        <strain evidence="2 3">DW5-4</strain>
    </source>
</reference>
<proteinExistence type="predicted"/>
<protein>
    <submittedName>
        <fullName evidence="2">Membrane protein</fullName>
    </submittedName>
</protein>